<dbReference type="AlphaFoldDB" id="A0AAV5DQL5"/>
<dbReference type="EMBL" id="BQKI01000071">
    <property type="protein sequence ID" value="GJN13334.1"/>
    <property type="molecule type" value="Genomic_DNA"/>
</dbReference>
<evidence type="ECO:0000313" key="2">
    <source>
        <dbReference type="Proteomes" id="UP001054889"/>
    </source>
</evidence>
<accession>A0AAV5DQL5</accession>
<evidence type="ECO:0000313" key="1">
    <source>
        <dbReference type="EMBL" id="GJN13334.1"/>
    </source>
</evidence>
<proteinExistence type="predicted"/>
<reference evidence="1" key="1">
    <citation type="journal article" date="2018" name="DNA Res.">
        <title>Multiple hybrid de novo genome assembly of finger millet, an orphan allotetraploid crop.</title>
        <authorList>
            <person name="Hatakeyama M."/>
            <person name="Aluri S."/>
            <person name="Balachadran M.T."/>
            <person name="Sivarajan S.R."/>
            <person name="Patrignani A."/>
            <person name="Gruter S."/>
            <person name="Poveda L."/>
            <person name="Shimizu-Inatsugi R."/>
            <person name="Baeten J."/>
            <person name="Francoijs K.J."/>
            <person name="Nataraja K.N."/>
            <person name="Reddy Y.A.N."/>
            <person name="Phadnis S."/>
            <person name="Ravikumar R.L."/>
            <person name="Schlapbach R."/>
            <person name="Sreeman S.M."/>
            <person name="Shimizu K.K."/>
        </authorList>
    </citation>
    <scope>NUCLEOTIDE SEQUENCE</scope>
</reference>
<reference evidence="1" key="2">
    <citation type="submission" date="2021-12" db="EMBL/GenBank/DDBJ databases">
        <title>Resequencing data analysis of finger millet.</title>
        <authorList>
            <person name="Hatakeyama M."/>
            <person name="Aluri S."/>
            <person name="Balachadran M.T."/>
            <person name="Sivarajan S.R."/>
            <person name="Poveda L."/>
            <person name="Shimizu-Inatsugi R."/>
            <person name="Schlapbach R."/>
            <person name="Sreeman S.M."/>
            <person name="Shimizu K.K."/>
        </authorList>
    </citation>
    <scope>NUCLEOTIDE SEQUENCE</scope>
</reference>
<protein>
    <submittedName>
        <fullName evidence="1">Uncharacterized protein</fullName>
    </submittedName>
</protein>
<organism evidence="1 2">
    <name type="scientific">Eleusine coracana subsp. coracana</name>
    <dbReference type="NCBI Taxonomy" id="191504"/>
    <lineage>
        <taxon>Eukaryota</taxon>
        <taxon>Viridiplantae</taxon>
        <taxon>Streptophyta</taxon>
        <taxon>Embryophyta</taxon>
        <taxon>Tracheophyta</taxon>
        <taxon>Spermatophyta</taxon>
        <taxon>Magnoliopsida</taxon>
        <taxon>Liliopsida</taxon>
        <taxon>Poales</taxon>
        <taxon>Poaceae</taxon>
        <taxon>PACMAD clade</taxon>
        <taxon>Chloridoideae</taxon>
        <taxon>Cynodonteae</taxon>
        <taxon>Eleusininae</taxon>
        <taxon>Eleusine</taxon>
    </lineage>
</organism>
<dbReference type="Proteomes" id="UP001054889">
    <property type="component" value="Unassembled WGS sequence"/>
</dbReference>
<comment type="caution">
    <text evidence="1">The sequence shown here is derived from an EMBL/GenBank/DDBJ whole genome shotgun (WGS) entry which is preliminary data.</text>
</comment>
<keyword evidence="2" id="KW-1185">Reference proteome</keyword>
<sequence length="191" mass="20806">MDDVAALGLLLPPAGSPTGNNGGGLAAHWLQQGTGRRLHNSFDPSLLMGEQQVHELGAFLDLMSLSQSQPRLSSIRQSPAISPASKYMTLPASRFGGDDHGSSVYYSPEAAETSMLLAKIRQHHGVRLPPIRHRHMIQRPFSPTTSLKLQQMHTIGSPMAPARGNYSWLNIDCPSSKVDWSFNAQDLLRSA</sequence>
<gene>
    <name evidence="1" type="primary">gb00026</name>
    <name evidence="1" type="ORF">PR202_gb00026</name>
</gene>
<name>A0AAV5DQL5_ELECO</name>